<sequence length="212" mass="24348">MQYYYIVACAFCALLNISCYNNGMKDKVVGKVIIKPSVTIKPFGYEFSSILNSSFGEIEKKINHKTQVDTEVAIIFIDTKKDLIKKEYKTNSIDNVTISYGPIEDTLLYKTYLSIKPNTIILYGTLSIKENEKTKNIILSELQNIMPKQEQSNAVIEKISEVFIKGHYDKNAVFIIDFEIKDYPTAEFAIGYLINDQIFYKYTFSKTANIYP</sequence>
<evidence type="ECO:0000313" key="2">
    <source>
        <dbReference type="Proteomes" id="UP000177230"/>
    </source>
</evidence>
<accession>A0A1F5RFK3</accession>
<gene>
    <name evidence="1" type="ORF">A2024_09535</name>
</gene>
<proteinExistence type="predicted"/>
<dbReference type="EMBL" id="MFFM01000023">
    <property type="protein sequence ID" value="OGF13230.1"/>
    <property type="molecule type" value="Genomic_DNA"/>
</dbReference>
<organism evidence="1 2">
    <name type="scientific">Candidatus Edwardsbacteria bacterium GWF2_54_11</name>
    <dbReference type="NCBI Taxonomy" id="1817851"/>
    <lineage>
        <taxon>Bacteria</taxon>
        <taxon>Candidatus Edwardsiibacteriota</taxon>
    </lineage>
</organism>
<reference evidence="1 2" key="1">
    <citation type="journal article" date="2016" name="Nat. Commun.">
        <title>Thousands of microbial genomes shed light on interconnected biogeochemical processes in an aquifer system.</title>
        <authorList>
            <person name="Anantharaman K."/>
            <person name="Brown C.T."/>
            <person name="Hug L.A."/>
            <person name="Sharon I."/>
            <person name="Castelle C.J."/>
            <person name="Probst A.J."/>
            <person name="Thomas B.C."/>
            <person name="Singh A."/>
            <person name="Wilkins M.J."/>
            <person name="Karaoz U."/>
            <person name="Brodie E.L."/>
            <person name="Williams K.H."/>
            <person name="Hubbard S.S."/>
            <person name="Banfield J.F."/>
        </authorList>
    </citation>
    <scope>NUCLEOTIDE SEQUENCE [LARGE SCALE GENOMIC DNA]</scope>
</reference>
<protein>
    <submittedName>
        <fullName evidence="1">Uncharacterized protein</fullName>
    </submittedName>
</protein>
<comment type="caution">
    <text evidence="1">The sequence shown here is derived from an EMBL/GenBank/DDBJ whole genome shotgun (WGS) entry which is preliminary data.</text>
</comment>
<dbReference type="AlphaFoldDB" id="A0A1F5RFK3"/>
<name>A0A1F5RFK3_9BACT</name>
<evidence type="ECO:0000313" key="1">
    <source>
        <dbReference type="EMBL" id="OGF13230.1"/>
    </source>
</evidence>
<dbReference type="Proteomes" id="UP000177230">
    <property type="component" value="Unassembled WGS sequence"/>
</dbReference>